<dbReference type="PANTHER" id="PTHR43711:SF26">
    <property type="entry name" value="SENSOR HISTIDINE KINASE RCSC"/>
    <property type="match status" value="1"/>
</dbReference>
<evidence type="ECO:0000256" key="8">
    <source>
        <dbReference type="ARBA" id="ARBA00022777"/>
    </source>
</evidence>
<keyword evidence="15" id="KW-1185">Reference proteome</keyword>
<dbReference type="OrthoDB" id="5342753at2"/>
<dbReference type="Proteomes" id="UP000192343">
    <property type="component" value="Unassembled WGS sequence"/>
</dbReference>
<evidence type="ECO:0000256" key="6">
    <source>
        <dbReference type="ARBA" id="ARBA00022679"/>
    </source>
</evidence>
<feature type="coiled-coil region" evidence="12">
    <location>
        <begin position="138"/>
        <end position="165"/>
    </location>
</feature>
<dbReference type="Gene3D" id="1.10.287.130">
    <property type="match status" value="1"/>
</dbReference>
<dbReference type="STRING" id="1963862.B4O97_04875"/>
<comment type="subcellular location">
    <subcellularLocation>
        <location evidence="2">Cell membrane</location>
    </subcellularLocation>
</comment>
<dbReference type="PANTHER" id="PTHR43711">
    <property type="entry name" value="TWO-COMPONENT HISTIDINE KINASE"/>
    <property type="match status" value="1"/>
</dbReference>
<keyword evidence="10" id="KW-0902">Two-component regulatory system</keyword>
<keyword evidence="12" id="KW-0175">Coiled coil</keyword>
<sequence>MKQKIFHGFAVLCDQDGRIELILRNDLKNILNPRPGAPLSTLIDEADLPDYYTFLYRLKNETVLYDWQLKIDSATEPGELYFTGGSFDGRIFIIASSLTTEAAEFIDELGRINNEQADMLRRAIKKENRDDQEVFRDFARVNNELTNLQRELHKKNHELTRTLQERDRFIGMAAHDLRSPLSGISGLCGLLLDGRMGELSTDQQEIIQTICESSEYMVQMVNDMLDLAAIESGTLQLNIRKTDLVKIIRDSFSINRQIAEQKEICLTIKTEQDSIPLEIDGVKIRQVADNLISNAIKFSHPGTAVQVGVMQTGDHAEVSVRDQGQGIPAEELPKLFTPYSRVKVSSTAGEKSTGLGLAISQRIIRGHRGTLKVESEVGKGSIFRFSLPLKPADGENTPQASS</sequence>
<dbReference type="SUPFAM" id="SSF55874">
    <property type="entry name" value="ATPase domain of HSP90 chaperone/DNA topoisomerase II/histidine kinase"/>
    <property type="match status" value="1"/>
</dbReference>
<dbReference type="CDD" id="cd00075">
    <property type="entry name" value="HATPase"/>
    <property type="match status" value="1"/>
</dbReference>
<accession>A0A1Y1S0S8</accession>
<evidence type="ECO:0000256" key="3">
    <source>
        <dbReference type="ARBA" id="ARBA00012438"/>
    </source>
</evidence>
<keyword evidence="4" id="KW-1003">Cell membrane</keyword>
<dbReference type="EC" id="2.7.13.3" evidence="3"/>
<evidence type="ECO:0000256" key="2">
    <source>
        <dbReference type="ARBA" id="ARBA00004236"/>
    </source>
</evidence>
<name>A0A1Y1S0S8_9SPIO</name>
<proteinExistence type="predicted"/>
<dbReference type="RefSeq" id="WP_083048841.1">
    <property type="nucleotide sequence ID" value="NZ_MWQY01000004.1"/>
</dbReference>
<evidence type="ECO:0000256" key="10">
    <source>
        <dbReference type="ARBA" id="ARBA00023012"/>
    </source>
</evidence>
<keyword evidence="11" id="KW-0472">Membrane</keyword>
<dbReference type="CDD" id="cd00082">
    <property type="entry name" value="HisKA"/>
    <property type="match status" value="1"/>
</dbReference>
<evidence type="ECO:0000313" key="15">
    <source>
        <dbReference type="Proteomes" id="UP000192343"/>
    </source>
</evidence>
<dbReference type="InterPro" id="IPR050736">
    <property type="entry name" value="Sensor_HK_Regulatory"/>
</dbReference>
<dbReference type="InterPro" id="IPR004358">
    <property type="entry name" value="Sig_transdc_His_kin-like_C"/>
</dbReference>
<dbReference type="InterPro" id="IPR003594">
    <property type="entry name" value="HATPase_dom"/>
</dbReference>
<dbReference type="PRINTS" id="PR00344">
    <property type="entry name" value="BCTRLSENSOR"/>
</dbReference>
<dbReference type="Gene3D" id="3.30.565.10">
    <property type="entry name" value="Histidine kinase-like ATPase, C-terminal domain"/>
    <property type="match status" value="1"/>
</dbReference>
<gene>
    <name evidence="14" type="ORF">B4O97_04875</name>
</gene>
<dbReference type="AlphaFoldDB" id="A0A1Y1S0S8"/>
<dbReference type="SMART" id="SM00388">
    <property type="entry name" value="HisKA"/>
    <property type="match status" value="1"/>
</dbReference>
<dbReference type="GO" id="GO:0005524">
    <property type="term" value="F:ATP binding"/>
    <property type="evidence" value="ECO:0007669"/>
    <property type="project" value="UniProtKB-KW"/>
</dbReference>
<dbReference type="SUPFAM" id="SSF47384">
    <property type="entry name" value="Homodimeric domain of signal transducing histidine kinase"/>
    <property type="match status" value="1"/>
</dbReference>
<evidence type="ECO:0000256" key="5">
    <source>
        <dbReference type="ARBA" id="ARBA00022553"/>
    </source>
</evidence>
<dbReference type="FunFam" id="3.30.565.10:FF:000023">
    <property type="entry name" value="PAS domain-containing sensor histidine kinase"/>
    <property type="match status" value="1"/>
</dbReference>
<dbReference type="InterPro" id="IPR036890">
    <property type="entry name" value="HATPase_C_sf"/>
</dbReference>
<dbReference type="GO" id="GO:0005886">
    <property type="term" value="C:plasma membrane"/>
    <property type="evidence" value="ECO:0007669"/>
    <property type="project" value="UniProtKB-SubCell"/>
</dbReference>
<comment type="catalytic activity">
    <reaction evidence="1">
        <text>ATP + protein L-histidine = ADP + protein N-phospho-L-histidine.</text>
        <dbReference type="EC" id="2.7.13.3"/>
    </reaction>
</comment>
<dbReference type="Pfam" id="PF00512">
    <property type="entry name" value="HisKA"/>
    <property type="match status" value="1"/>
</dbReference>
<keyword evidence="5" id="KW-0597">Phosphoprotein</keyword>
<evidence type="ECO:0000256" key="7">
    <source>
        <dbReference type="ARBA" id="ARBA00022741"/>
    </source>
</evidence>
<evidence type="ECO:0000313" key="14">
    <source>
        <dbReference type="EMBL" id="ORC36961.1"/>
    </source>
</evidence>
<dbReference type="PROSITE" id="PS50109">
    <property type="entry name" value="HIS_KIN"/>
    <property type="match status" value="1"/>
</dbReference>
<dbReference type="SMART" id="SM00387">
    <property type="entry name" value="HATPase_c"/>
    <property type="match status" value="1"/>
</dbReference>
<dbReference type="InterPro" id="IPR036097">
    <property type="entry name" value="HisK_dim/P_sf"/>
</dbReference>
<dbReference type="GO" id="GO:0000155">
    <property type="term" value="F:phosphorelay sensor kinase activity"/>
    <property type="evidence" value="ECO:0007669"/>
    <property type="project" value="InterPro"/>
</dbReference>
<reference evidence="14 15" key="1">
    <citation type="submission" date="2017-03" db="EMBL/GenBank/DDBJ databases">
        <title>Draft Genome sequence of Marispirochaeta sp. strain JC444.</title>
        <authorList>
            <person name="Shivani Y."/>
            <person name="Subhash Y."/>
            <person name="Sasikala C."/>
            <person name="Ramana C."/>
        </authorList>
    </citation>
    <scope>NUCLEOTIDE SEQUENCE [LARGE SCALE GENOMIC DNA]</scope>
    <source>
        <strain evidence="14 15">JC444</strain>
    </source>
</reference>
<evidence type="ECO:0000256" key="11">
    <source>
        <dbReference type="ARBA" id="ARBA00023136"/>
    </source>
</evidence>
<keyword evidence="9" id="KW-0067">ATP-binding</keyword>
<feature type="domain" description="Histidine kinase" evidence="13">
    <location>
        <begin position="172"/>
        <end position="391"/>
    </location>
</feature>
<dbReference type="EMBL" id="MWQY01000004">
    <property type="protein sequence ID" value="ORC36961.1"/>
    <property type="molecule type" value="Genomic_DNA"/>
</dbReference>
<evidence type="ECO:0000259" key="13">
    <source>
        <dbReference type="PROSITE" id="PS50109"/>
    </source>
</evidence>
<organism evidence="14 15">
    <name type="scientific">Marispirochaeta aestuarii</name>
    <dbReference type="NCBI Taxonomy" id="1963862"/>
    <lineage>
        <taxon>Bacteria</taxon>
        <taxon>Pseudomonadati</taxon>
        <taxon>Spirochaetota</taxon>
        <taxon>Spirochaetia</taxon>
        <taxon>Spirochaetales</taxon>
        <taxon>Spirochaetaceae</taxon>
        <taxon>Marispirochaeta</taxon>
    </lineage>
</organism>
<evidence type="ECO:0000256" key="9">
    <source>
        <dbReference type="ARBA" id="ARBA00022840"/>
    </source>
</evidence>
<dbReference type="InterPro" id="IPR003661">
    <property type="entry name" value="HisK_dim/P_dom"/>
</dbReference>
<evidence type="ECO:0000256" key="1">
    <source>
        <dbReference type="ARBA" id="ARBA00000085"/>
    </source>
</evidence>
<keyword evidence="6" id="KW-0808">Transferase</keyword>
<evidence type="ECO:0000256" key="4">
    <source>
        <dbReference type="ARBA" id="ARBA00022475"/>
    </source>
</evidence>
<comment type="caution">
    <text evidence="14">The sequence shown here is derived from an EMBL/GenBank/DDBJ whole genome shotgun (WGS) entry which is preliminary data.</text>
</comment>
<dbReference type="Pfam" id="PF02518">
    <property type="entry name" value="HATPase_c"/>
    <property type="match status" value="1"/>
</dbReference>
<protein>
    <recommendedName>
        <fullName evidence="3">histidine kinase</fullName>
        <ecNumber evidence="3">2.7.13.3</ecNumber>
    </recommendedName>
</protein>
<evidence type="ECO:0000256" key="12">
    <source>
        <dbReference type="SAM" id="Coils"/>
    </source>
</evidence>
<keyword evidence="7" id="KW-0547">Nucleotide-binding</keyword>
<dbReference type="InterPro" id="IPR005467">
    <property type="entry name" value="His_kinase_dom"/>
</dbReference>
<keyword evidence="8" id="KW-0418">Kinase</keyword>